<dbReference type="InterPro" id="IPR036188">
    <property type="entry name" value="FAD/NAD-bd_sf"/>
</dbReference>
<dbReference type="InterPro" id="IPR016156">
    <property type="entry name" value="FAD/NAD-linked_Rdtase_dimer_sf"/>
</dbReference>
<dbReference type="PIRSF" id="PIRSF000350">
    <property type="entry name" value="Mercury_reductase_MerA"/>
    <property type="match status" value="1"/>
</dbReference>
<dbReference type="GO" id="GO:0003955">
    <property type="term" value="F:NAD(P)H dehydrogenase (quinone) activity"/>
    <property type="evidence" value="ECO:0007669"/>
    <property type="project" value="TreeGrafter"/>
</dbReference>
<evidence type="ECO:0000313" key="6">
    <source>
        <dbReference type="EMBL" id="KKM81069.1"/>
    </source>
</evidence>
<dbReference type="InterPro" id="IPR004099">
    <property type="entry name" value="Pyr_nucl-diS_OxRdtase_dimer"/>
</dbReference>
<comment type="similarity">
    <text evidence="1">Belongs to the class-I pyridine nucleotide-disulfide oxidoreductase family.</text>
</comment>
<dbReference type="PANTHER" id="PTHR43014">
    <property type="entry name" value="MERCURIC REDUCTASE"/>
    <property type="match status" value="1"/>
</dbReference>
<dbReference type="PRINTS" id="PR00368">
    <property type="entry name" value="FADPNR"/>
</dbReference>
<dbReference type="InterPro" id="IPR001100">
    <property type="entry name" value="Pyr_nuc-diS_OxRdtase"/>
</dbReference>
<name>A0A0F9KFQ4_9ZZZZ</name>
<accession>A0A0F9KFQ4</accession>
<proteinExistence type="inferred from homology"/>
<dbReference type="Pfam" id="PF07992">
    <property type="entry name" value="Pyr_redox_2"/>
    <property type="match status" value="1"/>
</dbReference>
<dbReference type="AlphaFoldDB" id="A0A0F9KFQ4"/>
<organism evidence="6">
    <name type="scientific">marine sediment metagenome</name>
    <dbReference type="NCBI Taxonomy" id="412755"/>
    <lineage>
        <taxon>unclassified sequences</taxon>
        <taxon>metagenomes</taxon>
        <taxon>ecological metagenomes</taxon>
    </lineage>
</organism>
<dbReference type="PANTHER" id="PTHR43014:SF2">
    <property type="entry name" value="MERCURIC REDUCTASE"/>
    <property type="match status" value="1"/>
</dbReference>
<gene>
    <name evidence="6" type="ORF">LCGC14_1333510</name>
</gene>
<evidence type="ECO:0000256" key="3">
    <source>
        <dbReference type="ARBA" id="ARBA00022827"/>
    </source>
</evidence>
<dbReference type="InterPro" id="IPR023753">
    <property type="entry name" value="FAD/NAD-binding_dom"/>
</dbReference>
<dbReference type="Gene3D" id="3.50.50.60">
    <property type="entry name" value="FAD/NAD(P)-binding domain"/>
    <property type="match status" value="2"/>
</dbReference>
<comment type="caution">
    <text evidence="6">The sequence shown here is derived from an EMBL/GenBank/DDBJ whole genome shotgun (WGS) entry which is preliminary data.</text>
</comment>
<evidence type="ECO:0000256" key="1">
    <source>
        <dbReference type="ARBA" id="ARBA00007532"/>
    </source>
</evidence>
<evidence type="ECO:0000259" key="5">
    <source>
        <dbReference type="Pfam" id="PF07992"/>
    </source>
</evidence>
<evidence type="ECO:0008006" key="7">
    <source>
        <dbReference type="Google" id="ProtNLM"/>
    </source>
</evidence>
<keyword evidence="2" id="KW-0285">Flavoprotein</keyword>
<dbReference type="SUPFAM" id="SSF51905">
    <property type="entry name" value="FAD/NAD(P)-binding domain"/>
    <property type="match status" value="1"/>
</dbReference>
<dbReference type="Gene3D" id="3.30.390.30">
    <property type="match status" value="1"/>
</dbReference>
<evidence type="ECO:0000259" key="4">
    <source>
        <dbReference type="Pfam" id="PF02852"/>
    </source>
</evidence>
<evidence type="ECO:0000256" key="2">
    <source>
        <dbReference type="ARBA" id="ARBA00022630"/>
    </source>
</evidence>
<dbReference type="EMBL" id="LAZR01008082">
    <property type="protein sequence ID" value="KKM81069.1"/>
    <property type="molecule type" value="Genomic_DNA"/>
</dbReference>
<dbReference type="Pfam" id="PF02852">
    <property type="entry name" value="Pyr_redox_dim"/>
    <property type="match status" value="1"/>
</dbReference>
<protein>
    <recommendedName>
        <fullName evidence="7">Mercuric reductase</fullName>
    </recommendedName>
</protein>
<dbReference type="PRINTS" id="PR00411">
    <property type="entry name" value="PNDRDTASEI"/>
</dbReference>
<dbReference type="GO" id="GO:0050660">
    <property type="term" value="F:flavin adenine dinucleotide binding"/>
    <property type="evidence" value="ECO:0007669"/>
    <property type="project" value="TreeGrafter"/>
</dbReference>
<feature type="domain" description="FAD/NAD(P)-binding" evidence="5">
    <location>
        <begin position="16"/>
        <end position="330"/>
    </location>
</feature>
<keyword evidence="3" id="KW-0274">FAD</keyword>
<sequence length="491" mass="54600">MSTLFLTLYNSSMKKYDVIVIGAGSAGLGSSGVANVLGLKTLLIEKNNDNFGGDCTNFGCVPSKALIHIANQFHQAKSAERFGLQFTGKADMGSILDHIHQMQKVIKDTEDAKALRKKGIDVVIGKAAFESKDTLKVNNETYSARVILLCTGSLPRKLDVEGIDSVKVYTNETIFFDCRKLPENFVVIGGGPIGCELGQAFSRLGSKVTIVNQGDRLLDKEPKNISEILETRFKAEGIQILNGAQVRIFKDGKAHITSKEKEGLEIACDAVLVSVGRTVNTNGMNFETAGIALTKKGKIKVDEYLQTTNKKVYVIGDAAGSYMFSHGAEKMVRQLWRNLLIPIFKKKNSWNDLSWVTFTDPQVAHFGLTEEKLLEQGIKYHRQNQSFEHDDRAIVEEYTYGSISLWFNDNDTIGNKKIISGSMIAPRAGELVQELELAKHAGIPISKLNNRVYPYPVAARINQKTIRGVMEQTRSDWKLRLARTAFRWFHS</sequence>
<dbReference type="SUPFAM" id="SSF55424">
    <property type="entry name" value="FAD/NAD-linked reductases, dimerisation (C-terminal) domain"/>
    <property type="match status" value="1"/>
</dbReference>
<reference evidence="6" key="1">
    <citation type="journal article" date="2015" name="Nature">
        <title>Complex archaea that bridge the gap between prokaryotes and eukaryotes.</title>
        <authorList>
            <person name="Spang A."/>
            <person name="Saw J.H."/>
            <person name="Jorgensen S.L."/>
            <person name="Zaremba-Niedzwiedzka K."/>
            <person name="Martijn J."/>
            <person name="Lind A.E."/>
            <person name="van Eijk R."/>
            <person name="Schleper C."/>
            <person name="Guy L."/>
            <person name="Ettema T.J."/>
        </authorList>
    </citation>
    <scope>NUCLEOTIDE SEQUENCE</scope>
</reference>
<feature type="domain" description="Pyridine nucleotide-disulphide oxidoreductase dimerisation" evidence="4">
    <location>
        <begin position="354"/>
        <end position="459"/>
    </location>
</feature>